<sequence length="77" mass="9042">MIHRIDRSSIRKDAFMAPQGHLTFPEKKKNDRTFCFLFHAAFDSSPFIFEQYRTSALLLFLFGMFFSIKTLKSKGDN</sequence>
<keyword evidence="2" id="KW-1185">Reference proteome</keyword>
<dbReference type="EMBL" id="BPLR01007177">
    <property type="protein sequence ID" value="GIY14997.1"/>
    <property type="molecule type" value="Genomic_DNA"/>
</dbReference>
<evidence type="ECO:0000313" key="2">
    <source>
        <dbReference type="Proteomes" id="UP001054945"/>
    </source>
</evidence>
<organism evidence="1 2">
    <name type="scientific">Caerostris extrusa</name>
    <name type="common">Bark spider</name>
    <name type="synonym">Caerostris bankana</name>
    <dbReference type="NCBI Taxonomy" id="172846"/>
    <lineage>
        <taxon>Eukaryota</taxon>
        <taxon>Metazoa</taxon>
        <taxon>Ecdysozoa</taxon>
        <taxon>Arthropoda</taxon>
        <taxon>Chelicerata</taxon>
        <taxon>Arachnida</taxon>
        <taxon>Araneae</taxon>
        <taxon>Araneomorphae</taxon>
        <taxon>Entelegynae</taxon>
        <taxon>Araneoidea</taxon>
        <taxon>Araneidae</taxon>
        <taxon>Caerostris</taxon>
    </lineage>
</organism>
<reference evidence="1 2" key="1">
    <citation type="submission" date="2021-06" db="EMBL/GenBank/DDBJ databases">
        <title>Caerostris extrusa draft genome.</title>
        <authorList>
            <person name="Kono N."/>
            <person name="Arakawa K."/>
        </authorList>
    </citation>
    <scope>NUCLEOTIDE SEQUENCE [LARGE SCALE GENOMIC DNA]</scope>
</reference>
<protein>
    <submittedName>
        <fullName evidence="1">Uncharacterized protein</fullName>
    </submittedName>
</protein>
<accession>A0AAV4R416</accession>
<dbReference type="Proteomes" id="UP001054945">
    <property type="component" value="Unassembled WGS sequence"/>
</dbReference>
<dbReference type="AlphaFoldDB" id="A0AAV4R416"/>
<evidence type="ECO:0000313" key="1">
    <source>
        <dbReference type="EMBL" id="GIY14997.1"/>
    </source>
</evidence>
<gene>
    <name evidence="1" type="ORF">CEXT_231151</name>
</gene>
<name>A0AAV4R416_CAEEX</name>
<proteinExistence type="predicted"/>
<comment type="caution">
    <text evidence="1">The sequence shown here is derived from an EMBL/GenBank/DDBJ whole genome shotgun (WGS) entry which is preliminary data.</text>
</comment>